<sequence length="96" mass="10275">MMQPKSVVLLCHCITSESAPDSFSLLSIVPMKNSSELMMLSSSSLSTLGTLCWAWQTLSRQGTVAEDPGSIGTVLPANKDVREVSKAFDNALQQNG</sequence>
<organism evidence="1 2">
    <name type="scientific">Alligator mississippiensis</name>
    <name type="common">American alligator</name>
    <dbReference type="NCBI Taxonomy" id="8496"/>
    <lineage>
        <taxon>Eukaryota</taxon>
        <taxon>Metazoa</taxon>
        <taxon>Chordata</taxon>
        <taxon>Craniata</taxon>
        <taxon>Vertebrata</taxon>
        <taxon>Euteleostomi</taxon>
        <taxon>Archelosauria</taxon>
        <taxon>Archosauria</taxon>
        <taxon>Crocodylia</taxon>
        <taxon>Alligatoridae</taxon>
        <taxon>Alligatorinae</taxon>
        <taxon>Alligator</taxon>
    </lineage>
</organism>
<proteinExistence type="predicted"/>
<evidence type="ECO:0000313" key="2">
    <source>
        <dbReference type="Proteomes" id="UP000050525"/>
    </source>
</evidence>
<keyword evidence="2" id="KW-1185">Reference proteome</keyword>
<dbReference type="Proteomes" id="UP000050525">
    <property type="component" value="Unassembled WGS sequence"/>
</dbReference>
<dbReference type="AlphaFoldDB" id="A0A151P9T8"/>
<accession>A0A151P9T8</accession>
<comment type="caution">
    <text evidence="1">The sequence shown here is derived from an EMBL/GenBank/DDBJ whole genome shotgun (WGS) entry which is preliminary data.</text>
</comment>
<gene>
    <name evidence="1" type="ORF">Y1Q_0021496</name>
</gene>
<protein>
    <submittedName>
        <fullName evidence="1">Uncharacterized protein</fullName>
    </submittedName>
</protein>
<reference evidence="1 2" key="1">
    <citation type="journal article" date="2012" name="Genome Biol.">
        <title>Sequencing three crocodilian genomes to illuminate the evolution of archosaurs and amniotes.</title>
        <authorList>
            <person name="St John J.A."/>
            <person name="Braun E.L."/>
            <person name="Isberg S.R."/>
            <person name="Miles L.G."/>
            <person name="Chong A.Y."/>
            <person name="Gongora J."/>
            <person name="Dalzell P."/>
            <person name="Moran C."/>
            <person name="Bed'hom B."/>
            <person name="Abzhanov A."/>
            <person name="Burgess S.C."/>
            <person name="Cooksey A.M."/>
            <person name="Castoe T.A."/>
            <person name="Crawford N.G."/>
            <person name="Densmore L.D."/>
            <person name="Drew J.C."/>
            <person name="Edwards S.V."/>
            <person name="Faircloth B.C."/>
            <person name="Fujita M.K."/>
            <person name="Greenwold M.J."/>
            <person name="Hoffmann F.G."/>
            <person name="Howard J.M."/>
            <person name="Iguchi T."/>
            <person name="Janes D.E."/>
            <person name="Khan S.Y."/>
            <person name="Kohno S."/>
            <person name="de Koning A.J."/>
            <person name="Lance S.L."/>
            <person name="McCarthy F.M."/>
            <person name="McCormack J.E."/>
            <person name="Merchant M.E."/>
            <person name="Peterson D.G."/>
            <person name="Pollock D.D."/>
            <person name="Pourmand N."/>
            <person name="Raney B.J."/>
            <person name="Roessler K.A."/>
            <person name="Sanford J.R."/>
            <person name="Sawyer R.H."/>
            <person name="Schmidt C.J."/>
            <person name="Triplett E.W."/>
            <person name="Tuberville T.D."/>
            <person name="Venegas-Anaya M."/>
            <person name="Howard J.T."/>
            <person name="Jarvis E.D."/>
            <person name="Guillette L.J.Jr."/>
            <person name="Glenn T.C."/>
            <person name="Green R.E."/>
            <person name="Ray D.A."/>
        </authorList>
    </citation>
    <scope>NUCLEOTIDE SEQUENCE [LARGE SCALE GENOMIC DNA]</scope>
    <source>
        <strain evidence="1">KSC_2009_1</strain>
    </source>
</reference>
<evidence type="ECO:0000313" key="1">
    <source>
        <dbReference type="EMBL" id="KYO45861.1"/>
    </source>
</evidence>
<dbReference type="EMBL" id="AKHW03000533">
    <property type="protein sequence ID" value="KYO45861.1"/>
    <property type="molecule type" value="Genomic_DNA"/>
</dbReference>
<name>A0A151P9T8_ALLMI</name>